<evidence type="ECO:0000256" key="1">
    <source>
        <dbReference type="SAM" id="MobiDB-lite"/>
    </source>
</evidence>
<dbReference type="EMBL" id="CAMAPF010000954">
    <property type="protein sequence ID" value="CAH9128854.1"/>
    <property type="molecule type" value="Genomic_DNA"/>
</dbReference>
<name>A0AAV0F056_9ASTE</name>
<protein>
    <submittedName>
        <fullName evidence="3">Uncharacterized protein</fullName>
    </submittedName>
</protein>
<keyword evidence="2" id="KW-0812">Transmembrane</keyword>
<reference evidence="3" key="1">
    <citation type="submission" date="2022-07" db="EMBL/GenBank/DDBJ databases">
        <authorList>
            <person name="Macas J."/>
            <person name="Novak P."/>
            <person name="Neumann P."/>
        </authorList>
    </citation>
    <scope>NUCLEOTIDE SEQUENCE</scope>
</reference>
<keyword evidence="2" id="KW-0472">Membrane</keyword>
<organism evidence="3 4">
    <name type="scientific">Cuscuta epithymum</name>
    <dbReference type="NCBI Taxonomy" id="186058"/>
    <lineage>
        <taxon>Eukaryota</taxon>
        <taxon>Viridiplantae</taxon>
        <taxon>Streptophyta</taxon>
        <taxon>Embryophyta</taxon>
        <taxon>Tracheophyta</taxon>
        <taxon>Spermatophyta</taxon>
        <taxon>Magnoliopsida</taxon>
        <taxon>eudicotyledons</taxon>
        <taxon>Gunneridae</taxon>
        <taxon>Pentapetalae</taxon>
        <taxon>asterids</taxon>
        <taxon>lamiids</taxon>
        <taxon>Solanales</taxon>
        <taxon>Convolvulaceae</taxon>
        <taxon>Cuscuteae</taxon>
        <taxon>Cuscuta</taxon>
        <taxon>Cuscuta subgen. Cuscuta</taxon>
    </lineage>
</organism>
<dbReference type="AlphaFoldDB" id="A0AAV0F056"/>
<feature type="region of interest" description="Disordered" evidence="1">
    <location>
        <begin position="45"/>
        <end position="69"/>
    </location>
</feature>
<evidence type="ECO:0000313" key="3">
    <source>
        <dbReference type="EMBL" id="CAH9128854.1"/>
    </source>
</evidence>
<keyword evidence="2" id="KW-1133">Transmembrane helix</keyword>
<proteinExistence type="predicted"/>
<evidence type="ECO:0000256" key="2">
    <source>
        <dbReference type="SAM" id="Phobius"/>
    </source>
</evidence>
<keyword evidence="4" id="KW-1185">Reference proteome</keyword>
<comment type="caution">
    <text evidence="3">The sequence shown here is derived from an EMBL/GenBank/DDBJ whole genome shotgun (WGS) entry which is preliminary data.</text>
</comment>
<accession>A0AAV0F056</accession>
<gene>
    <name evidence="3" type="ORF">CEPIT_LOCUS29396</name>
</gene>
<sequence>MSSGGAAAPAADPAVGDELLRYRRSFSTDRDAKIVTLQRVPSGAAGRLRSSMPAGAAPATSKNRSGKNPSLDFPEPFVFSFFFLLLKPVHLVSIFFFFC</sequence>
<evidence type="ECO:0000313" key="4">
    <source>
        <dbReference type="Proteomes" id="UP001152523"/>
    </source>
</evidence>
<dbReference type="Proteomes" id="UP001152523">
    <property type="component" value="Unassembled WGS sequence"/>
</dbReference>
<feature type="transmembrane region" description="Helical" evidence="2">
    <location>
        <begin position="77"/>
        <end position="98"/>
    </location>
</feature>